<evidence type="ECO:0000313" key="2">
    <source>
        <dbReference type="Proteomes" id="UP000092445"/>
    </source>
</evidence>
<proteinExistence type="predicted"/>
<dbReference type="Proteomes" id="UP000092445">
    <property type="component" value="Unassembled WGS sequence"/>
</dbReference>
<reference evidence="1" key="2">
    <citation type="submission" date="2020-05" db="UniProtKB">
        <authorList>
            <consortium name="EnsemblMetazoa"/>
        </authorList>
    </citation>
    <scope>IDENTIFICATION</scope>
    <source>
        <strain evidence="1">IAEA</strain>
    </source>
</reference>
<accession>A0A1A9Z742</accession>
<reference evidence="2" key="1">
    <citation type="submission" date="2014-03" db="EMBL/GenBank/DDBJ databases">
        <authorList>
            <person name="Aksoy S."/>
            <person name="Warren W."/>
            <person name="Wilson R.K."/>
        </authorList>
    </citation>
    <scope>NUCLEOTIDE SEQUENCE [LARGE SCALE GENOMIC DNA]</scope>
    <source>
        <strain evidence="2">IAEA</strain>
    </source>
</reference>
<sequence length="191" mass="21201">MQTTMQQETYAAAVQHNINNNNTTTTTTTTTTIKTQLHAGSQSFNDDKCRQLDVVSIFVVGVTDFEFVAVVVVVVATEHSHCWLNQKCQRTPPPLPLVSPYTETTTINNNLSIKCKHITQFVGLKRFVKCPLMIHKNNCNNSGISSNSNNKQSLSKNNLTSIVVQLFRIRLKTASQSVQDATVIDMDISTV</sequence>
<dbReference type="AlphaFoldDB" id="A0A1A9Z742"/>
<evidence type="ECO:0000313" key="1">
    <source>
        <dbReference type="EnsemblMetazoa" id="GPAI005917-PA"/>
    </source>
</evidence>
<dbReference type="VEuPathDB" id="VectorBase:GPAI005917"/>
<keyword evidence="2" id="KW-1185">Reference proteome</keyword>
<dbReference type="EnsemblMetazoa" id="GPAI005917-RA">
    <property type="protein sequence ID" value="GPAI005917-PA"/>
    <property type="gene ID" value="GPAI005917"/>
</dbReference>
<protein>
    <submittedName>
        <fullName evidence="1">Uncharacterized protein</fullName>
    </submittedName>
</protein>
<name>A0A1A9Z742_GLOPL</name>
<organism evidence="1 2">
    <name type="scientific">Glossina pallidipes</name>
    <name type="common">Tsetse fly</name>
    <dbReference type="NCBI Taxonomy" id="7398"/>
    <lineage>
        <taxon>Eukaryota</taxon>
        <taxon>Metazoa</taxon>
        <taxon>Ecdysozoa</taxon>
        <taxon>Arthropoda</taxon>
        <taxon>Hexapoda</taxon>
        <taxon>Insecta</taxon>
        <taxon>Pterygota</taxon>
        <taxon>Neoptera</taxon>
        <taxon>Endopterygota</taxon>
        <taxon>Diptera</taxon>
        <taxon>Brachycera</taxon>
        <taxon>Muscomorpha</taxon>
        <taxon>Hippoboscoidea</taxon>
        <taxon>Glossinidae</taxon>
        <taxon>Glossina</taxon>
    </lineage>
</organism>